<dbReference type="CDD" id="cd02440">
    <property type="entry name" value="AdoMet_MTases"/>
    <property type="match status" value="1"/>
</dbReference>
<evidence type="ECO:0000313" key="3">
    <source>
        <dbReference type="EMBL" id="EKS33343.1"/>
    </source>
</evidence>
<dbReference type="EMBL" id="AGWY01000013">
    <property type="protein sequence ID" value="EKS33343.1"/>
    <property type="molecule type" value="Genomic_DNA"/>
</dbReference>
<dbReference type="Proteomes" id="UP000001095">
    <property type="component" value="Unassembled WGS sequence"/>
</dbReference>
<sequence length="335" mass="35900">MRYIVTLEPGRSLLHPAWLIAEVHFKSMPAALFLSSGNLIADRRYDFGRDLQLRGDLAAAADLMAQAIELEPGFASAWFALGDLREQLGQRDDAIAAFIRARDCDAEDRHGAKVRLMRLGAENLSTMPQGYVRALFDQYAPRFDKVLVNDLDYRGPEVLLKAVLAARHAARLPSHFARAIDLGCGTGLVAREFASLVDEFIGVDLSPGMIERARATGLYVRLDVADMQQGLSAEADSGADLILAADAFVYVPELDALLREAARVLKPKGLLAFTVETHSGDGVILGAGLRYAHGEACLRGALADAGLVSCAIASASTRIEAGEDVPGLVVTASKA</sequence>
<feature type="domain" description="Methyltransferase" evidence="2">
    <location>
        <begin position="180"/>
        <end position="269"/>
    </location>
</feature>
<dbReference type="GO" id="GO:0008168">
    <property type="term" value="F:methyltransferase activity"/>
    <property type="evidence" value="ECO:0007669"/>
    <property type="project" value="TreeGrafter"/>
</dbReference>
<feature type="repeat" description="TPR" evidence="1">
    <location>
        <begin position="75"/>
        <end position="108"/>
    </location>
</feature>
<reference evidence="3 4" key="1">
    <citation type="submission" date="2012-04" db="EMBL/GenBank/DDBJ databases">
        <title>The Genome Sequence of Afipia clevelandensis ATCC 49720.</title>
        <authorList>
            <consortium name="The Broad Institute Genome Sequencing Platform"/>
            <person name="Earl A."/>
            <person name="Ward D."/>
            <person name="Feldgarden M."/>
            <person name="Gevers D."/>
            <person name="Huys G."/>
            <person name="Walker B."/>
            <person name="Young S.K."/>
            <person name="Zeng Q."/>
            <person name="Gargeya S."/>
            <person name="Fitzgerald M."/>
            <person name="Haas B."/>
            <person name="Abouelleil A."/>
            <person name="Alvarado L."/>
            <person name="Arachchi H.M."/>
            <person name="Berlin A."/>
            <person name="Chapman S.B."/>
            <person name="Goldberg J."/>
            <person name="Griggs A."/>
            <person name="Gujja S."/>
            <person name="Hansen M."/>
            <person name="Howarth C."/>
            <person name="Imamovic A."/>
            <person name="Larimer J."/>
            <person name="McCowen C."/>
            <person name="Montmayeur A."/>
            <person name="Murphy C."/>
            <person name="Neiman D."/>
            <person name="Pearson M."/>
            <person name="Priest M."/>
            <person name="Roberts A."/>
            <person name="Saif S."/>
            <person name="Shea T."/>
            <person name="Sisk P."/>
            <person name="Sykes S."/>
            <person name="Wortman J."/>
            <person name="Nusbaum C."/>
            <person name="Birren B."/>
        </authorList>
    </citation>
    <scope>NUCLEOTIDE SEQUENCE [LARGE SCALE GENOMIC DNA]</scope>
    <source>
        <strain evidence="3 4">ATCC 49720</strain>
    </source>
</reference>
<proteinExistence type="predicted"/>
<dbReference type="InterPro" id="IPR041698">
    <property type="entry name" value="Methyltransf_25"/>
</dbReference>
<dbReference type="SMART" id="SM00028">
    <property type="entry name" value="TPR"/>
    <property type="match status" value="2"/>
</dbReference>
<dbReference type="Pfam" id="PF13649">
    <property type="entry name" value="Methyltransf_25"/>
    <property type="match status" value="1"/>
</dbReference>
<dbReference type="PATRIC" id="fig|883079.3.peg.3460"/>
<gene>
    <name evidence="3" type="ORF">HMPREF9696_03384</name>
</gene>
<dbReference type="PANTHER" id="PTHR42912:SF93">
    <property type="entry name" value="N6-ADENOSINE-METHYLTRANSFERASE TMT1A"/>
    <property type="match status" value="1"/>
</dbReference>
<dbReference type="Pfam" id="PF14559">
    <property type="entry name" value="TPR_19"/>
    <property type="match status" value="1"/>
</dbReference>
<dbReference type="PANTHER" id="PTHR42912">
    <property type="entry name" value="METHYLTRANSFERASE"/>
    <property type="match status" value="1"/>
</dbReference>
<keyword evidence="1" id="KW-0802">TPR repeat</keyword>
<keyword evidence="4" id="KW-1185">Reference proteome</keyword>
<dbReference type="HOGENOM" id="CLU_034833_0_0_5"/>
<dbReference type="PROSITE" id="PS50005">
    <property type="entry name" value="TPR"/>
    <property type="match status" value="1"/>
</dbReference>
<dbReference type="SUPFAM" id="SSF48452">
    <property type="entry name" value="TPR-like"/>
    <property type="match status" value="1"/>
</dbReference>
<comment type="caution">
    <text evidence="3">The sequence shown here is derived from an EMBL/GenBank/DDBJ whole genome shotgun (WGS) entry which is preliminary data.</text>
</comment>
<dbReference type="InterPro" id="IPR029063">
    <property type="entry name" value="SAM-dependent_MTases_sf"/>
</dbReference>
<name>K8P4J7_9BRAD</name>
<evidence type="ECO:0000256" key="1">
    <source>
        <dbReference type="PROSITE-ProRule" id="PRU00339"/>
    </source>
</evidence>
<dbReference type="InterPro" id="IPR011990">
    <property type="entry name" value="TPR-like_helical_dom_sf"/>
</dbReference>
<evidence type="ECO:0000313" key="4">
    <source>
        <dbReference type="Proteomes" id="UP000001095"/>
    </source>
</evidence>
<dbReference type="Gene3D" id="3.40.50.150">
    <property type="entry name" value="Vaccinia Virus protein VP39"/>
    <property type="match status" value="1"/>
</dbReference>
<dbReference type="AlphaFoldDB" id="K8P4J7"/>
<evidence type="ECO:0000259" key="2">
    <source>
        <dbReference type="Pfam" id="PF13649"/>
    </source>
</evidence>
<protein>
    <recommendedName>
        <fullName evidence="2">Methyltransferase domain-containing protein</fullName>
    </recommendedName>
</protein>
<dbReference type="Gene3D" id="1.25.40.10">
    <property type="entry name" value="Tetratricopeptide repeat domain"/>
    <property type="match status" value="1"/>
</dbReference>
<accession>K8P4J7</accession>
<dbReference type="InterPro" id="IPR019734">
    <property type="entry name" value="TPR_rpt"/>
</dbReference>
<dbReference type="SUPFAM" id="SSF53335">
    <property type="entry name" value="S-adenosyl-L-methionine-dependent methyltransferases"/>
    <property type="match status" value="1"/>
</dbReference>
<dbReference type="InterPro" id="IPR050508">
    <property type="entry name" value="Methyltransf_Superfamily"/>
</dbReference>
<organism evidence="3 4">
    <name type="scientific">Afipia clevelandensis ATCC 49720</name>
    <dbReference type="NCBI Taxonomy" id="883079"/>
    <lineage>
        <taxon>Bacteria</taxon>
        <taxon>Pseudomonadati</taxon>
        <taxon>Pseudomonadota</taxon>
        <taxon>Alphaproteobacteria</taxon>
        <taxon>Hyphomicrobiales</taxon>
        <taxon>Nitrobacteraceae</taxon>
        <taxon>Afipia</taxon>
    </lineage>
</organism>